<protein>
    <submittedName>
        <fullName evidence="1">Uncharacterized protein</fullName>
    </submittedName>
</protein>
<evidence type="ECO:0000313" key="1">
    <source>
        <dbReference type="EMBL" id="GAG31620.1"/>
    </source>
</evidence>
<name>X0WLU1_9ZZZZ</name>
<feature type="non-terminal residue" evidence="1">
    <location>
        <position position="150"/>
    </location>
</feature>
<dbReference type="EMBL" id="BARS01046667">
    <property type="protein sequence ID" value="GAG31620.1"/>
    <property type="molecule type" value="Genomic_DNA"/>
</dbReference>
<reference evidence="1" key="1">
    <citation type="journal article" date="2014" name="Front. Microbiol.">
        <title>High frequency of phylogenetically diverse reductive dehalogenase-homologous genes in deep subseafloor sedimentary metagenomes.</title>
        <authorList>
            <person name="Kawai M."/>
            <person name="Futagami T."/>
            <person name="Toyoda A."/>
            <person name="Takaki Y."/>
            <person name="Nishi S."/>
            <person name="Hori S."/>
            <person name="Arai W."/>
            <person name="Tsubouchi T."/>
            <person name="Morono Y."/>
            <person name="Uchiyama I."/>
            <person name="Ito T."/>
            <person name="Fujiyama A."/>
            <person name="Inagaki F."/>
            <person name="Takami H."/>
        </authorList>
    </citation>
    <scope>NUCLEOTIDE SEQUENCE</scope>
    <source>
        <strain evidence="1">Expedition CK06-06</strain>
    </source>
</reference>
<gene>
    <name evidence="1" type="ORF">S01H1_70200</name>
</gene>
<accession>X0WLU1</accession>
<dbReference type="AlphaFoldDB" id="X0WLU1"/>
<comment type="caution">
    <text evidence="1">The sequence shown here is derived from an EMBL/GenBank/DDBJ whole genome shotgun (WGS) entry which is preliminary data.</text>
</comment>
<proteinExistence type="predicted"/>
<sequence length="150" mass="15834">MALCLVGVVAAAAPATVFVEDHGPFRVTFYGNGDGGSDSGLTGEQDWTAQQRADAGAAVDGWASQITNTPGRQIELHVFWRELDGYGTNVLGSSSSPRTWDGTTIWNAGEYVWKEGVDYSTSLNYDTFIQFDITAAGVGGGWNFGAGSPS</sequence>
<organism evidence="1">
    <name type="scientific">marine sediment metagenome</name>
    <dbReference type="NCBI Taxonomy" id="412755"/>
    <lineage>
        <taxon>unclassified sequences</taxon>
        <taxon>metagenomes</taxon>
        <taxon>ecological metagenomes</taxon>
    </lineage>
</organism>